<accession>A0A1M7A2D5</accession>
<keyword evidence="3" id="KW-1185">Reference proteome</keyword>
<feature type="region of interest" description="Disordered" evidence="1">
    <location>
        <begin position="181"/>
        <end position="219"/>
    </location>
</feature>
<protein>
    <submittedName>
        <fullName evidence="2">Uncharacterized protein</fullName>
    </submittedName>
</protein>
<dbReference type="AlphaFoldDB" id="A0A1M7A2D5"/>
<evidence type="ECO:0000313" key="3">
    <source>
        <dbReference type="Proteomes" id="UP000183994"/>
    </source>
</evidence>
<dbReference type="RefSeq" id="WP_073479050.1">
    <property type="nucleotide sequence ID" value="NZ_FQZU01000063.1"/>
</dbReference>
<organism evidence="2 3">
    <name type="scientific">Desulfatibacillum alkenivorans DSM 16219</name>
    <dbReference type="NCBI Taxonomy" id="1121393"/>
    <lineage>
        <taxon>Bacteria</taxon>
        <taxon>Pseudomonadati</taxon>
        <taxon>Thermodesulfobacteriota</taxon>
        <taxon>Desulfobacteria</taxon>
        <taxon>Desulfobacterales</taxon>
        <taxon>Desulfatibacillaceae</taxon>
        <taxon>Desulfatibacillum</taxon>
    </lineage>
</organism>
<feature type="compositionally biased region" description="Low complexity" evidence="1">
    <location>
        <begin position="191"/>
        <end position="209"/>
    </location>
</feature>
<evidence type="ECO:0000256" key="1">
    <source>
        <dbReference type="SAM" id="MobiDB-lite"/>
    </source>
</evidence>
<name>A0A1M7A2D5_9BACT</name>
<sequence>MAIPLKQAADGQTVRHEWTADEIVQQARKVLDIKDNAMTEGVHFGVIPGCRKPSLWKAGAEKLCQAFRLEPRFETVARDDPDRTVEWEKIEYQTRRKITGTTKGFLEYRASCSLVHIPTGEAWVRNVGGVCNNYESKYRTMNPYDVANTLEKMAEKRAFVAAVLIATAASDIFTQDIEDLPHLNGENGNGRQRQTIPTRQAQTQTPPRTHNNAEYEHRDESVRCATDKQVAYIRGQLERKGIPAKDFFKDWEEEFDSLDTIPFNLVNDVLAWIREQ</sequence>
<dbReference type="Proteomes" id="UP000183994">
    <property type="component" value="Unassembled WGS sequence"/>
</dbReference>
<reference evidence="3" key="1">
    <citation type="submission" date="2016-11" db="EMBL/GenBank/DDBJ databases">
        <authorList>
            <person name="Varghese N."/>
            <person name="Submissions S."/>
        </authorList>
    </citation>
    <scope>NUCLEOTIDE SEQUENCE [LARGE SCALE GENOMIC DNA]</scope>
    <source>
        <strain evidence="3">DSM 16219</strain>
    </source>
</reference>
<proteinExistence type="predicted"/>
<dbReference type="EMBL" id="FQZU01000063">
    <property type="protein sequence ID" value="SHL36911.1"/>
    <property type="molecule type" value="Genomic_DNA"/>
</dbReference>
<gene>
    <name evidence="2" type="ORF">SAMN02745216_05082</name>
</gene>
<evidence type="ECO:0000313" key="2">
    <source>
        <dbReference type="EMBL" id="SHL36911.1"/>
    </source>
</evidence>
<dbReference type="STRING" id="1121393.SAMN02745216_05082"/>
<dbReference type="OrthoDB" id="6154571at2"/>